<name>A0A2P6MLI2_ALKUR</name>
<reference evidence="1 2" key="1">
    <citation type="submission" date="2018-03" db="EMBL/GenBank/DDBJ databases">
        <title>Bacillus urumqiensis sp. nov., a moderately haloalkaliphilic bacterium isolated from a salt lake.</title>
        <authorList>
            <person name="Zhao B."/>
            <person name="Liao Z."/>
        </authorList>
    </citation>
    <scope>NUCLEOTIDE SEQUENCE [LARGE SCALE GENOMIC DNA]</scope>
    <source>
        <strain evidence="1 2">BZ-SZ-XJ18</strain>
    </source>
</reference>
<gene>
    <name evidence="1" type="ORF">C6I21_00820</name>
</gene>
<evidence type="ECO:0000313" key="2">
    <source>
        <dbReference type="Proteomes" id="UP000243650"/>
    </source>
</evidence>
<keyword evidence="2" id="KW-1185">Reference proteome</keyword>
<proteinExistence type="predicted"/>
<dbReference type="RefSeq" id="WP_105957527.1">
    <property type="nucleotide sequence ID" value="NZ_PVNS01000001.1"/>
</dbReference>
<evidence type="ECO:0000313" key="1">
    <source>
        <dbReference type="EMBL" id="PRO67141.1"/>
    </source>
</evidence>
<organism evidence="1 2">
    <name type="scientific">Alkalicoccus urumqiensis</name>
    <name type="common">Bacillus urumqiensis</name>
    <dbReference type="NCBI Taxonomy" id="1548213"/>
    <lineage>
        <taxon>Bacteria</taxon>
        <taxon>Bacillati</taxon>
        <taxon>Bacillota</taxon>
        <taxon>Bacilli</taxon>
        <taxon>Bacillales</taxon>
        <taxon>Bacillaceae</taxon>
        <taxon>Alkalicoccus</taxon>
    </lineage>
</organism>
<sequence length="61" mass="6540">MEDFTVYPANFAGKTVEEMAVAEKAVVVKFTDGTYLDVYVNAAGELKTSTNTLDDTGEGQS</sequence>
<protein>
    <submittedName>
        <fullName evidence="1">Uncharacterized protein</fullName>
    </submittedName>
</protein>
<accession>A0A2P6MLI2</accession>
<dbReference type="Proteomes" id="UP000243650">
    <property type="component" value="Unassembled WGS sequence"/>
</dbReference>
<dbReference type="EMBL" id="PVNS01000001">
    <property type="protein sequence ID" value="PRO67141.1"/>
    <property type="molecule type" value="Genomic_DNA"/>
</dbReference>
<dbReference type="AlphaFoldDB" id="A0A2P6MLI2"/>
<comment type="caution">
    <text evidence="1">The sequence shown here is derived from an EMBL/GenBank/DDBJ whole genome shotgun (WGS) entry which is preliminary data.</text>
</comment>